<dbReference type="GO" id="GO:0009307">
    <property type="term" value="P:DNA restriction-modification system"/>
    <property type="evidence" value="ECO:0007669"/>
    <property type="project" value="UniProtKB-KW"/>
</dbReference>
<dbReference type="InterPro" id="IPR000055">
    <property type="entry name" value="Restrct_endonuc_typeI_TRD"/>
</dbReference>
<dbReference type="Proteomes" id="UP000316665">
    <property type="component" value="Chromosome"/>
</dbReference>
<evidence type="ECO:0000313" key="5">
    <source>
        <dbReference type="EMBL" id="QDG70195.1"/>
    </source>
</evidence>
<evidence type="ECO:0000256" key="1">
    <source>
        <dbReference type="ARBA" id="ARBA00010923"/>
    </source>
</evidence>
<name>A0A4Y6RCZ6_9BURK</name>
<dbReference type="CDD" id="cd16961">
    <property type="entry name" value="RMtype1_S_TRD-CR_like"/>
    <property type="match status" value="1"/>
</dbReference>
<organism evidence="5 6">
    <name type="scientific">Janthinobacterium tructae</name>
    <dbReference type="NCBI Taxonomy" id="2590869"/>
    <lineage>
        <taxon>Bacteria</taxon>
        <taxon>Pseudomonadati</taxon>
        <taxon>Pseudomonadota</taxon>
        <taxon>Betaproteobacteria</taxon>
        <taxon>Burkholderiales</taxon>
        <taxon>Oxalobacteraceae</taxon>
        <taxon>Janthinobacterium</taxon>
    </lineage>
</organism>
<dbReference type="PANTHER" id="PTHR30408">
    <property type="entry name" value="TYPE-1 RESTRICTION ENZYME ECOKI SPECIFICITY PROTEIN"/>
    <property type="match status" value="1"/>
</dbReference>
<dbReference type="InterPro" id="IPR044946">
    <property type="entry name" value="Restrct_endonuc_typeI_TRD_sf"/>
</dbReference>
<evidence type="ECO:0000313" key="6">
    <source>
        <dbReference type="Proteomes" id="UP000316665"/>
    </source>
</evidence>
<evidence type="ECO:0000259" key="4">
    <source>
        <dbReference type="Pfam" id="PF01420"/>
    </source>
</evidence>
<dbReference type="Gene3D" id="3.90.220.20">
    <property type="entry name" value="DNA methylase specificity domains"/>
    <property type="match status" value="1"/>
</dbReference>
<dbReference type="OrthoDB" id="5465337at2"/>
<keyword evidence="5" id="KW-0378">Hydrolase</keyword>
<keyword evidence="2" id="KW-0680">Restriction system</keyword>
<accession>A0A4Y6RCZ6</accession>
<gene>
    <name evidence="5" type="ORF">FJQ89_07025</name>
</gene>
<keyword evidence="5" id="KW-0255">Endonuclease</keyword>
<dbReference type="InterPro" id="IPR052021">
    <property type="entry name" value="Type-I_RS_S_subunit"/>
</dbReference>
<dbReference type="AlphaFoldDB" id="A0A4Y6RCZ6"/>
<evidence type="ECO:0000256" key="3">
    <source>
        <dbReference type="ARBA" id="ARBA00023125"/>
    </source>
</evidence>
<evidence type="ECO:0000256" key="2">
    <source>
        <dbReference type="ARBA" id="ARBA00022747"/>
    </source>
</evidence>
<dbReference type="SUPFAM" id="SSF116734">
    <property type="entry name" value="DNA methylase specificity domain"/>
    <property type="match status" value="1"/>
</dbReference>
<dbReference type="GO" id="GO:0003677">
    <property type="term" value="F:DNA binding"/>
    <property type="evidence" value="ECO:0007669"/>
    <property type="project" value="UniProtKB-KW"/>
</dbReference>
<keyword evidence="5" id="KW-0540">Nuclease</keyword>
<sequence>MKNKLEPLSSVADLHTVQVFRDSSPEIDIEGNAYSISIRDIVGPWPLFVNELTKILLTPEQKQHCIKNEDILMPGRGDRYPARIIQENEKNIIPVGHITVIRSTERINPNYLAWYLNRNETQQELAKLLTGTNIKSLNKSKLMSIPIYMPERHVQESISEIQKLYFQKIILQKKLAILDEIEVKAVCENIFSKKEDLHG</sequence>
<keyword evidence="3" id="KW-0238">DNA-binding</keyword>
<dbReference type="EMBL" id="CP041185">
    <property type="protein sequence ID" value="QDG70195.1"/>
    <property type="molecule type" value="Genomic_DNA"/>
</dbReference>
<protein>
    <submittedName>
        <fullName evidence="5">Restriction endonuclease subunit S</fullName>
    </submittedName>
</protein>
<dbReference type="Pfam" id="PF01420">
    <property type="entry name" value="Methylase_S"/>
    <property type="match status" value="1"/>
</dbReference>
<dbReference type="KEGG" id="jas:FJQ89_07025"/>
<dbReference type="PANTHER" id="PTHR30408:SF12">
    <property type="entry name" value="TYPE I RESTRICTION ENZYME MJAVIII SPECIFICITY SUBUNIT"/>
    <property type="match status" value="1"/>
</dbReference>
<feature type="domain" description="Type I restriction modification DNA specificity" evidence="4">
    <location>
        <begin position="60"/>
        <end position="182"/>
    </location>
</feature>
<dbReference type="RefSeq" id="WP_141169627.1">
    <property type="nucleotide sequence ID" value="NZ_CP041185.1"/>
</dbReference>
<dbReference type="GO" id="GO:0004519">
    <property type="term" value="F:endonuclease activity"/>
    <property type="evidence" value="ECO:0007669"/>
    <property type="project" value="UniProtKB-KW"/>
</dbReference>
<reference evidence="5 6" key="1">
    <citation type="submission" date="2019-06" db="EMBL/GenBank/DDBJ databases">
        <title>Complete genome sequence of Janthinobacterium sp. SNU WT3 isolated from diseased rainbow trout.</title>
        <authorList>
            <person name="Oh W.T."/>
            <person name="Park S.C."/>
        </authorList>
    </citation>
    <scope>NUCLEOTIDE SEQUENCE [LARGE SCALE GENOMIC DNA]</scope>
    <source>
        <strain evidence="5 6">SNU WT3</strain>
    </source>
</reference>
<proteinExistence type="inferred from homology"/>
<comment type="similarity">
    <text evidence="1">Belongs to the type-I restriction system S methylase family.</text>
</comment>
<keyword evidence="6" id="KW-1185">Reference proteome</keyword>